<dbReference type="GO" id="GO:0030983">
    <property type="term" value="F:mismatched DNA binding"/>
    <property type="evidence" value="ECO:0007669"/>
    <property type="project" value="InterPro"/>
</dbReference>
<reference evidence="7" key="2">
    <citation type="journal article" date="2023" name="Biology">
        <title>Prokaryotic Life Associated with Coal-Fire Gas Vents Revealed by Metagenomics.</title>
        <authorList>
            <person name="Kadnikov V.V."/>
            <person name="Mardanov A.V."/>
            <person name="Beletsky A.V."/>
            <person name="Karnachuk O.V."/>
            <person name="Ravin N.V."/>
        </authorList>
    </citation>
    <scope>NUCLEOTIDE SEQUENCE</scope>
    <source>
        <strain evidence="7">Bu02</strain>
    </source>
</reference>
<feature type="domain" description="DNA mismatch repair proteins mutS family" evidence="6">
    <location>
        <begin position="343"/>
        <end position="549"/>
    </location>
</feature>
<dbReference type="SUPFAM" id="SSF48334">
    <property type="entry name" value="DNA repair protein MutS, domain III"/>
    <property type="match status" value="1"/>
</dbReference>
<evidence type="ECO:0000259" key="6">
    <source>
        <dbReference type="SMART" id="SM00534"/>
    </source>
</evidence>
<accession>A0AAT9L9Z7</accession>
<evidence type="ECO:0000256" key="1">
    <source>
        <dbReference type="ARBA" id="ARBA00022741"/>
    </source>
</evidence>
<dbReference type="InterPro" id="IPR000432">
    <property type="entry name" value="DNA_mismatch_repair_MutS_C"/>
</dbReference>
<evidence type="ECO:0000259" key="5">
    <source>
        <dbReference type="SMART" id="SM00533"/>
    </source>
</evidence>
<dbReference type="PANTHER" id="PTHR11361">
    <property type="entry name" value="DNA MISMATCH REPAIR PROTEIN MUTS FAMILY MEMBER"/>
    <property type="match status" value="1"/>
</dbReference>
<dbReference type="SUPFAM" id="SSF52540">
    <property type="entry name" value="P-loop containing nucleoside triphosphate hydrolases"/>
    <property type="match status" value="1"/>
</dbReference>
<dbReference type="InterPro" id="IPR045076">
    <property type="entry name" value="MutS"/>
</dbReference>
<keyword evidence="2" id="KW-0067">ATP-binding</keyword>
<name>A0AAT9L9Z7_9FIRM</name>
<dbReference type="GO" id="GO:0140664">
    <property type="term" value="F:ATP-dependent DNA damage sensor activity"/>
    <property type="evidence" value="ECO:0007669"/>
    <property type="project" value="InterPro"/>
</dbReference>
<dbReference type="InterPro" id="IPR027417">
    <property type="entry name" value="P-loop_NTPase"/>
</dbReference>
<dbReference type="GO" id="GO:0006298">
    <property type="term" value="P:mismatch repair"/>
    <property type="evidence" value="ECO:0007669"/>
    <property type="project" value="InterPro"/>
</dbReference>
<organism evidence="7">
    <name type="scientific">Candidatus Fermentithermobacillus carboniphilus</name>
    <dbReference type="NCBI Taxonomy" id="3085328"/>
    <lineage>
        <taxon>Bacteria</taxon>
        <taxon>Bacillati</taxon>
        <taxon>Bacillota</taxon>
        <taxon>Candidatus Fermentithermobacillia</taxon>
        <taxon>Candidatus Fermentithermobacillales</taxon>
        <taxon>Candidatus Fermentithermobacillaceae</taxon>
        <taxon>Candidatus Fermentithermobacillus</taxon>
    </lineage>
</organism>
<dbReference type="AlphaFoldDB" id="A0AAT9L9Z7"/>
<dbReference type="KEGG" id="fcz:IMF26_07315"/>
<evidence type="ECO:0008006" key="8">
    <source>
        <dbReference type="Google" id="ProtNLM"/>
    </source>
</evidence>
<evidence type="ECO:0000256" key="4">
    <source>
        <dbReference type="SAM" id="Coils"/>
    </source>
</evidence>
<dbReference type="Pfam" id="PF00488">
    <property type="entry name" value="MutS_V"/>
    <property type="match status" value="1"/>
</dbReference>
<sequence>MGKFFAGEATAENIGFLKIWENLVLRSAPGRRVKARARPRLPGEEKELENDLEEIVSVCKLWDTYPDLFERLCNVLESVKDPFYAIALLKDEKRLSSAELFVVGHLAFTVTRVLSILKEIGIQGFPPRAIPPSLKDLERRLLPGSAGQPVFYVSDSYSPELSRVRAERKNKEKMWRAEMTKEAQAVERLLGRRPGLREEIAIRKTSADLIEKARLMPELGEIRETVTHVHFRLKATAEAVKLEREINRLRQREIALEEEVVSTLSREVHAKLGEIEGAAWALGELDFLLAKVELARRWRAVKPEIAETSGRVLFLEDAFHPAVKEEVESRGGRYQPVSVEIDSGVSVITGPNMGGKTVTLATVGLCVALAQWGLLVPCRAMKFSLYDYIYFQPQTGEKPGLSSFAVEIVSLKEPLSRIHERGLVLLDEVGRGTNPAQGLALYAALLSYFMENDRKGSTIIATTHYHGLASMLGVPHWQVTGLVPSQDDLQDLGERWINGARDIKWLYEHMDYRLQKVGPDTPTPQDALLVARVLGLEEEVVRKAEDFYLLGRGFQEGVRGSASSRN</sequence>
<dbReference type="InterPro" id="IPR036187">
    <property type="entry name" value="DNA_mismatch_repair_MutS_sf"/>
</dbReference>
<dbReference type="Gene3D" id="3.40.50.300">
    <property type="entry name" value="P-loop containing nucleotide triphosphate hydrolases"/>
    <property type="match status" value="1"/>
</dbReference>
<keyword evidence="1" id="KW-0547">Nucleotide-binding</keyword>
<evidence type="ECO:0000313" key="7">
    <source>
        <dbReference type="EMBL" id="QUL97887.1"/>
    </source>
</evidence>
<keyword evidence="3" id="KW-0238">DNA-binding</keyword>
<feature type="domain" description="DNA mismatch repair protein MutS core" evidence="5">
    <location>
        <begin position="11"/>
        <end position="326"/>
    </location>
</feature>
<feature type="coiled-coil region" evidence="4">
    <location>
        <begin position="232"/>
        <end position="259"/>
    </location>
</feature>
<dbReference type="InterPro" id="IPR007696">
    <property type="entry name" value="DNA_mismatch_repair_MutS_core"/>
</dbReference>
<reference evidence="7" key="1">
    <citation type="submission" date="2020-10" db="EMBL/GenBank/DDBJ databases">
        <authorList>
            <person name="Kadnikov V."/>
            <person name="Beletsky A.V."/>
            <person name="Mardanov A.V."/>
            <person name="Karnachuk O.V."/>
            <person name="Ravin N.V."/>
        </authorList>
    </citation>
    <scope>NUCLEOTIDE SEQUENCE</scope>
    <source>
        <strain evidence="7">Bu02</strain>
    </source>
</reference>
<dbReference type="SMART" id="SM00533">
    <property type="entry name" value="MUTSd"/>
    <property type="match status" value="1"/>
</dbReference>
<dbReference type="SMART" id="SM00534">
    <property type="entry name" value="MUTSac"/>
    <property type="match status" value="1"/>
</dbReference>
<gene>
    <name evidence="7" type="ORF">IMF26_07315</name>
</gene>
<evidence type="ECO:0000256" key="3">
    <source>
        <dbReference type="ARBA" id="ARBA00023125"/>
    </source>
</evidence>
<dbReference type="EMBL" id="CP062796">
    <property type="protein sequence ID" value="QUL97887.1"/>
    <property type="molecule type" value="Genomic_DNA"/>
</dbReference>
<proteinExistence type="predicted"/>
<keyword evidence="4" id="KW-0175">Coiled coil</keyword>
<protein>
    <recommendedName>
        <fullName evidence="8">DNA mismatch repair proteins mutS family domain-containing protein</fullName>
    </recommendedName>
</protein>
<dbReference type="GO" id="GO:0005524">
    <property type="term" value="F:ATP binding"/>
    <property type="evidence" value="ECO:0007669"/>
    <property type="project" value="UniProtKB-KW"/>
</dbReference>
<evidence type="ECO:0000256" key="2">
    <source>
        <dbReference type="ARBA" id="ARBA00022840"/>
    </source>
</evidence>